<dbReference type="GO" id="GO:0016020">
    <property type="term" value="C:membrane"/>
    <property type="evidence" value="ECO:0007669"/>
    <property type="project" value="InterPro"/>
</dbReference>
<reference evidence="3" key="1">
    <citation type="submission" date="2016-10" db="EMBL/GenBank/DDBJ databases">
        <authorList>
            <person name="Varghese N."/>
            <person name="Submissions S."/>
        </authorList>
    </citation>
    <scope>NUCLEOTIDE SEQUENCE [LARGE SCALE GENOMIC DNA]</scope>
    <source>
        <strain evidence="3">DSM 5918</strain>
    </source>
</reference>
<protein>
    <submittedName>
        <fullName evidence="2">PTS system IID component, Man family</fullName>
    </submittedName>
</protein>
<name>A0A1I3NCE6_9BACT</name>
<proteinExistence type="predicted"/>
<gene>
    <name evidence="2" type="ORF">SAMN04488082_101243</name>
</gene>
<feature type="transmembrane region" description="Helical" evidence="1">
    <location>
        <begin position="224"/>
        <end position="246"/>
    </location>
</feature>
<keyword evidence="3" id="KW-1185">Reference proteome</keyword>
<feature type="transmembrane region" description="Helical" evidence="1">
    <location>
        <begin position="185"/>
        <end position="218"/>
    </location>
</feature>
<keyword evidence="1" id="KW-0472">Membrane</keyword>
<dbReference type="RefSeq" id="WP_092372318.1">
    <property type="nucleotide sequence ID" value="NZ_FORX01000001.1"/>
</dbReference>
<dbReference type="GO" id="GO:0009401">
    <property type="term" value="P:phosphoenolpyruvate-dependent sugar phosphotransferase system"/>
    <property type="evidence" value="ECO:0007669"/>
    <property type="project" value="InterPro"/>
</dbReference>
<feature type="transmembrane region" description="Helical" evidence="1">
    <location>
        <begin position="98"/>
        <end position="121"/>
    </location>
</feature>
<feature type="transmembrane region" description="Helical" evidence="1">
    <location>
        <begin position="127"/>
        <end position="148"/>
    </location>
</feature>
<dbReference type="InterPro" id="IPR004704">
    <property type="entry name" value="PTS_IID_man"/>
</dbReference>
<evidence type="ECO:0000313" key="2">
    <source>
        <dbReference type="EMBL" id="SFJ06852.1"/>
    </source>
</evidence>
<dbReference type="STRING" id="52560.SAMN04488082_101243"/>
<keyword evidence="1" id="KW-1133">Transmembrane helix</keyword>
<accession>A0A1I3NCE6</accession>
<dbReference type="Pfam" id="PF03613">
    <property type="entry name" value="EIID-AGA"/>
    <property type="match status" value="1"/>
</dbReference>
<dbReference type="Proteomes" id="UP000198635">
    <property type="component" value="Unassembled WGS sequence"/>
</dbReference>
<dbReference type="PROSITE" id="PS51108">
    <property type="entry name" value="PTS_EIID"/>
    <property type="match status" value="1"/>
</dbReference>
<evidence type="ECO:0000256" key="1">
    <source>
        <dbReference type="SAM" id="Phobius"/>
    </source>
</evidence>
<dbReference type="AlphaFoldDB" id="A0A1I3NCE6"/>
<dbReference type="OrthoDB" id="9811533at2"/>
<evidence type="ECO:0000313" key="3">
    <source>
        <dbReference type="Proteomes" id="UP000198635"/>
    </source>
</evidence>
<keyword evidence="1" id="KW-0812">Transmembrane</keyword>
<sequence>MDTRILLQIFLRTYMVGATFNTKGMQNVGLAYIMEPGLRALYAAEPRALKRARGRYLKHYNTHPFWTPLLVGIFLSMEKKIALGMLPADILPKLRSTTVYTLSALGDSFFGGSFLVLWSLVGVNLAAAGYIWTLAVWICLCFCGLQLFKMYTFGRGYAQGLSFLQRLRSWNLIDWGQRLKLMNGFLVALFLLQAAPAGGLWTLVWAACAGLLALAGFMREWDRFLILAALVLGGLVAPWEKIFAFVSM</sequence>
<dbReference type="EMBL" id="FORX01000001">
    <property type="protein sequence ID" value="SFJ06852.1"/>
    <property type="molecule type" value="Genomic_DNA"/>
</dbReference>
<organism evidence="2 3">
    <name type="scientific">Desulfomicrobium apsheronum</name>
    <dbReference type="NCBI Taxonomy" id="52560"/>
    <lineage>
        <taxon>Bacteria</taxon>
        <taxon>Pseudomonadati</taxon>
        <taxon>Thermodesulfobacteriota</taxon>
        <taxon>Desulfovibrionia</taxon>
        <taxon>Desulfovibrionales</taxon>
        <taxon>Desulfomicrobiaceae</taxon>
        <taxon>Desulfomicrobium</taxon>
    </lineage>
</organism>